<feature type="signal peptide" evidence="5">
    <location>
        <begin position="1"/>
        <end position="22"/>
    </location>
</feature>
<dbReference type="AlphaFoldDB" id="A0AAV6NBR4"/>
<evidence type="ECO:0000256" key="5">
    <source>
        <dbReference type="SAM" id="SignalP"/>
    </source>
</evidence>
<keyword evidence="7" id="KW-1185">Reference proteome</keyword>
<dbReference type="GO" id="GO:0016788">
    <property type="term" value="F:hydrolase activity, acting on ester bonds"/>
    <property type="evidence" value="ECO:0007669"/>
    <property type="project" value="InterPro"/>
</dbReference>
<gene>
    <name evidence="6" type="ORF">SDJN03_11111</name>
</gene>
<reference evidence="6 7" key="1">
    <citation type="journal article" date="2021" name="Hortic Res">
        <title>The domestication of Cucurbita argyrosperma as revealed by the genome of its wild relative.</title>
        <authorList>
            <person name="Barrera-Redondo J."/>
            <person name="Sanchez-de la Vega G."/>
            <person name="Aguirre-Liguori J.A."/>
            <person name="Castellanos-Morales G."/>
            <person name="Gutierrez-Guerrero Y.T."/>
            <person name="Aguirre-Dugua X."/>
            <person name="Aguirre-Planter E."/>
            <person name="Tenaillon M.I."/>
            <person name="Lira-Saade R."/>
            <person name="Eguiarte L.E."/>
        </authorList>
    </citation>
    <scope>NUCLEOTIDE SEQUENCE [LARGE SCALE GENOMIC DNA]</scope>
    <source>
        <strain evidence="6">JBR-2021</strain>
    </source>
</reference>
<evidence type="ECO:0000256" key="1">
    <source>
        <dbReference type="ARBA" id="ARBA00008668"/>
    </source>
</evidence>
<evidence type="ECO:0000313" key="6">
    <source>
        <dbReference type="EMBL" id="KAG6594558.1"/>
    </source>
</evidence>
<dbReference type="Pfam" id="PF00657">
    <property type="entry name" value="Lipase_GDSL"/>
    <property type="match status" value="1"/>
</dbReference>
<organism evidence="6 7">
    <name type="scientific">Cucurbita argyrosperma subsp. sororia</name>
    <dbReference type="NCBI Taxonomy" id="37648"/>
    <lineage>
        <taxon>Eukaryota</taxon>
        <taxon>Viridiplantae</taxon>
        <taxon>Streptophyta</taxon>
        <taxon>Embryophyta</taxon>
        <taxon>Tracheophyta</taxon>
        <taxon>Spermatophyta</taxon>
        <taxon>Magnoliopsida</taxon>
        <taxon>eudicotyledons</taxon>
        <taxon>Gunneridae</taxon>
        <taxon>Pentapetalae</taxon>
        <taxon>rosids</taxon>
        <taxon>fabids</taxon>
        <taxon>Cucurbitales</taxon>
        <taxon>Cucurbitaceae</taxon>
        <taxon>Cucurbiteae</taxon>
        <taxon>Cucurbita</taxon>
    </lineage>
</organism>
<protein>
    <submittedName>
        <fullName evidence="6">GDSL esterase/lipase</fullName>
    </submittedName>
</protein>
<sequence length="374" mass="41492">MTPPSLLHLAFAFAFAVHSVFGRYTSIFNFGDSLSDTGNLYYTCSSPNPVHVCFPPYGETFFHRPTGRFSDGRVILDFIATSLGLPLVRPYRSVGLGGEGISAEEFGKGLNFAVGGATALNLSYFEERGVHNVPSHAVSLEIQLDWFKKTYSSVCASSASSGCKDMFKKSLFIMGEIGGNDYNDFLFDKRNIEEVASLVPLVIKQIGSAIMGLIELGVDTIMVPGNFPIGCVPMYLKLFKTSNGEHYDSKNGCLKWLNQFSEYHNEQLQQELKQIRALNPHVHLIYADYFNAAMRLFNAPKNFGFLDIEQVCCVDGNRTINFPVPCGLPSTIVCDDPSKHFSWDGLHLTEATYELIAISVLEDIFTAPQFSIFQ</sequence>
<dbReference type="EMBL" id="JAGKQH010000007">
    <property type="protein sequence ID" value="KAG6594558.1"/>
    <property type="molecule type" value="Genomic_DNA"/>
</dbReference>
<keyword evidence="3" id="KW-0378">Hydrolase</keyword>
<dbReference type="PANTHER" id="PTHR22835">
    <property type="entry name" value="ZINC FINGER FYVE DOMAIN CONTAINING PROTEIN"/>
    <property type="match status" value="1"/>
</dbReference>
<feature type="non-terminal residue" evidence="6">
    <location>
        <position position="1"/>
    </location>
</feature>
<dbReference type="InterPro" id="IPR035669">
    <property type="entry name" value="SGNH_plant_lipase-like"/>
</dbReference>
<evidence type="ECO:0000256" key="3">
    <source>
        <dbReference type="ARBA" id="ARBA00022801"/>
    </source>
</evidence>
<dbReference type="InterPro" id="IPR001087">
    <property type="entry name" value="GDSL"/>
</dbReference>
<proteinExistence type="inferred from homology"/>
<accession>A0AAV6NBR4</accession>
<dbReference type="CDD" id="cd01837">
    <property type="entry name" value="SGNH_plant_lipase_like"/>
    <property type="match status" value="1"/>
</dbReference>
<evidence type="ECO:0000313" key="7">
    <source>
        <dbReference type="Proteomes" id="UP000685013"/>
    </source>
</evidence>
<feature type="chain" id="PRO_5043462182" evidence="5">
    <location>
        <begin position="23"/>
        <end position="374"/>
    </location>
</feature>
<dbReference type="PANTHER" id="PTHR22835:SF670">
    <property type="entry name" value="GDSL-LIKE LIPASE_ACYLHYDROLASE"/>
    <property type="match status" value="1"/>
</dbReference>
<name>A0AAV6NBR4_9ROSI</name>
<evidence type="ECO:0000256" key="2">
    <source>
        <dbReference type="ARBA" id="ARBA00022729"/>
    </source>
</evidence>
<keyword evidence="2 5" id="KW-0732">Signal</keyword>
<evidence type="ECO:0000256" key="4">
    <source>
        <dbReference type="ARBA" id="ARBA00023180"/>
    </source>
</evidence>
<dbReference type="Proteomes" id="UP000685013">
    <property type="component" value="Chromosome 7"/>
</dbReference>
<comment type="similarity">
    <text evidence="1">Belongs to the 'GDSL' lipolytic enzyme family.</text>
</comment>
<keyword evidence="4" id="KW-0325">Glycoprotein</keyword>
<comment type="caution">
    <text evidence="6">The sequence shown here is derived from an EMBL/GenBank/DDBJ whole genome shotgun (WGS) entry which is preliminary data.</text>
</comment>